<keyword evidence="7" id="KW-1185">Reference proteome</keyword>
<dbReference type="Pfam" id="PF00005">
    <property type="entry name" value="ABC_tran"/>
    <property type="match status" value="1"/>
</dbReference>
<dbReference type="PANTHER" id="PTHR42798:SF2">
    <property type="entry name" value="ABC TRANSPORTER ATP-BINDING PROTEIN MG467-RELATED"/>
    <property type="match status" value="1"/>
</dbReference>
<dbReference type="EMBL" id="JAZHPZ010000002">
    <property type="protein sequence ID" value="MEF2965229.1"/>
    <property type="molecule type" value="Genomic_DNA"/>
</dbReference>
<evidence type="ECO:0000256" key="4">
    <source>
        <dbReference type="ARBA" id="ARBA00022840"/>
    </source>
</evidence>
<accession>A0ABU7VN83</accession>
<sequence>MAEILRVNQASKAFGENEGRTLALNGVSAGIRQNDFVVILGPSGSGKSTLLHLLSGLERADTGDIFFRENNLSRYNDRQLRHFRRLHTGFIFQEYHLIPNLTMRENIELGRYLQKDGLDIGELADELNLGGLEGRFPHELSGGQKQRVAIARALIKKPDILFCDEATGALDEENSKQVLRILQRARRKYGLTVVFVTHNLAIAQMADQIVKLNSGRLSEEIRPTKPLDVDNIDWG</sequence>
<dbReference type="PANTHER" id="PTHR42798">
    <property type="entry name" value="LIPOPROTEIN-RELEASING SYSTEM ATP-BINDING PROTEIN LOLD"/>
    <property type="match status" value="1"/>
</dbReference>
<gene>
    <name evidence="6" type="ORF">V3851_05230</name>
</gene>
<evidence type="ECO:0000256" key="1">
    <source>
        <dbReference type="ARBA" id="ARBA00005417"/>
    </source>
</evidence>
<comment type="caution">
    <text evidence="6">The sequence shown here is derived from an EMBL/GenBank/DDBJ whole genome shotgun (WGS) entry which is preliminary data.</text>
</comment>
<evidence type="ECO:0000313" key="7">
    <source>
        <dbReference type="Proteomes" id="UP001306950"/>
    </source>
</evidence>
<dbReference type="PROSITE" id="PS00211">
    <property type="entry name" value="ABC_TRANSPORTER_1"/>
    <property type="match status" value="1"/>
</dbReference>
<name>A0ABU7VN83_9BACL</name>
<proteinExistence type="inferred from homology"/>
<dbReference type="InterPro" id="IPR017871">
    <property type="entry name" value="ABC_transporter-like_CS"/>
</dbReference>
<dbReference type="Gene3D" id="3.40.50.300">
    <property type="entry name" value="P-loop containing nucleotide triphosphate hydrolases"/>
    <property type="match status" value="1"/>
</dbReference>
<dbReference type="SMART" id="SM00382">
    <property type="entry name" value="AAA"/>
    <property type="match status" value="1"/>
</dbReference>
<dbReference type="GO" id="GO:0005524">
    <property type="term" value="F:ATP binding"/>
    <property type="evidence" value="ECO:0007669"/>
    <property type="project" value="UniProtKB-KW"/>
</dbReference>
<evidence type="ECO:0000313" key="6">
    <source>
        <dbReference type="EMBL" id="MEF2965229.1"/>
    </source>
</evidence>
<dbReference type="PROSITE" id="PS50893">
    <property type="entry name" value="ABC_TRANSPORTER_2"/>
    <property type="match status" value="1"/>
</dbReference>
<evidence type="ECO:0000256" key="2">
    <source>
        <dbReference type="ARBA" id="ARBA00022448"/>
    </source>
</evidence>
<keyword evidence="2" id="KW-0813">Transport</keyword>
<keyword evidence="3" id="KW-0547">Nucleotide-binding</keyword>
<reference evidence="6 7" key="1">
    <citation type="submission" date="2024-02" db="EMBL/GenBank/DDBJ databases">
        <title>A nitrogen-fixing paenibacillus bacterium.</title>
        <authorList>
            <person name="Zhang W.L."/>
            <person name="Chen S.F."/>
        </authorList>
    </citation>
    <scope>NUCLEOTIDE SEQUENCE [LARGE SCALE GENOMIC DNA]</scope>
    <source>
        <strain evidence="6 7">M1</strain>
    </source>
</reference>
<comment type="similarity">
    <text evidence="1">Belongs to the ABC transporter superfamily.</text>
</comment>
<protein>
    <submittedName>
        <fullName evidence="6">ABC transporter ATP-binding protein</fullName>
    </submittedName>
</protein>
<dbReference type="InterPro" id="IPR003593">
    <property type="entry name" value="AAA+_ATPase"/>
</dbReference>
<organism evidence="6 7">
    <name type="scientific">Paenibacillus haidiansis</name>
    <dbReference type="NCBI Taxonomy" id="1574488"/>
    <lineage>
        <taxon>Bacteria</taxon>
        <taxon>Bacillati</taxon>
        <taxon>Bacillota</taxon>
        <taxon>Bacilli</taxon>
        <taxon>Bacillales</taxon>
        <taxon>Paenibacillaceae</taxon>
        <taxon>Paenibacillus</taxon>
    </lineage>
</organism>
<evidence type="ECO:0000259" key="5">
    <source>
        <dbReference type="PROSITE" id="PS50893"/>
    </source>
</evidence>
<dbReference type="InterPro" id="IPR003439">
    <property type="entry name" value="ABC_transporter-like_ATP-bd"/>
</dbReference>
<dbReference type="Proteomes" id="UP001306950">
    <property type="component" value="Unassembled WGS sequence"/>
</dbReference>
<dbReference type="RefSeq" id="WP_331845466.1">
    <property type="nucleotide sequence ID" value="NZ_JAZHPZ010000002.1"/>
</dbReference>
<dbReference type="InterPro" id="IPR027417">
    <property type="entry name" value="P-loop_NTPase"/>
</dbReference>
<feature type="domain" description="ABC transporter" evidence="5">
    <location>
        <begin position="5"/>
        <end position="235"/>
    </location>
</feature>
<dbReference type="CDD" id="cd03255">
    <property type="entry name" value="ABC_MJ0796_LolCDE_FtsE"/>
    <property type="match status" value="1"/>
</dbReference>
<evidence type="ECO:0000256" key="3">
    <source>
        <dbReference type="ARBA" id="ARBA00022741"/>
    </source>
</evidence>
<dbReference type="InterPro" id="IPR017911">
    <property type="entry name" value="MacB-like_ATP-bd"/>
</dbReference>
<keyword evidence="4 6" id="KW-0067">ATP-binding</keyword>
<dbReference type="SUPFAM" id="SSF52540">
    <property type="entry name" value="P-loop containing nucleoside triphosphate hydrolases"/>
    <property type="match status" value="1"/>
</dbReference>